<dbReference type="RefSeq" id="WP_069589871.1">
    <property type="nucleotide sequence ID" value="NZ_CP050266.1"/>
</dbReference>
<keyword evidence="2" id="KW-0812">Transmembrane</keyword>
<dbReference type="EMBL" id="CP050266">
    <property type="protein sequence ID" value="QIR05101.1"/>
    <property type="molecule type" value="Genomic_DNA"/>
</dbReference>
<proteinExistence type="predicted"/>
<dbReference type="Proteomes" id="UP000501408">
    <property type="component" value="Chromosome 1"/>
</dbReference>
<protein>
    <submittedName>
        <fullName evidence="3">Type 4a pilus biogenesis protein PilO</fullName>
    </submittedName>
</protein>
<dbReference type="Pfam" id="PF04350">
    <property type="entry name" value="PilO"/>
    <property type="match status" value="1"/>
</dbReference>
<accession>A0ABX6K4E8</accession>
<organism evidence="3 4">
    <name type="scientific">Salinivibrio costicola</name>
    <name type="common">Vibrio costicola</name>
    <dbReference type="NCBI Taxonomy" id="51367"/>
    <lineage>
        <taxon>Bacteria</taxon>
        <taxon>Pseudomonadati</taxon>
        <taxon>Pseudomonadota</taxon>
        <taxon>Gammaproteobacteria</taxon>
        <taxon>Vibrionales</taxon>
        <taxon>Vibrionaceae</taxon>
        <taxon>Salinivibrio</taxon>
    </lineage>
</organism>
<evidence type="ECO:0000256" key="2">
    <source>
        <dbReference type="SAM" id="Phobius"/>
    </source>
</evidence>
<evidence type="ECO:0000313" key="4">
    <source>
        <dbReference type="Proteomes" id="UP000501408"/>
    </source>
</evidence>
<feature type="transmembrane region" description="Helical" evidence="2">
    <location>
        <begin position="21"/>
        <end position="41"/>
    </location>
</feature>
<dbReference type="PANTHER" id="PTHR39555:SF1">
    <property type="entry name" value="TYPE IV PILUS INNER MEMBRANE COMPONENT PILO"/>
    <property type="match status" value="1"/>
</dbReference>
<evidence type="ECO:0000313" key="3">
    <source>
        <dbReference type="EMBL" id="QIR05101.1"/>
    </source>
</evidence>
<keyword evidence="1" id="KW-0175">Coiled coil</keyword>
<keyword evidence="2" id="KW-1133">Transmembrane helix</keyword>
<dbReference type="InterPro" id="IPR007445">
    <property type="entry name" value="PilO"/>
</dbReference>
<name>A0ABX6K4E8_SALCS</name>
<keyword evidence="2" id="KW-0472">Membrane</keyword>
<dbReference type="PANTHER" id="PTHR39555">
    <property type="entry name" value="FIMBRIAL ASSEMBLY PROTEIN PILO-LIKE PROTEIN-RELATED"/>
    <property type="match status" value="1"/>
</dbReference>
<gene>
    <name evidence="3" type="primary">pilO</name>
    <name evidence="3" type="ORF">HBA18_01110</name>
</gene>
<dbReference type="InterPro" id="IPR014717">
    <property type="entry name" value="Transl_elong_EF1B/ribsomal_bS6"/>
</dbReference>
<keyword evidence="4" id="KW-1185">Reference proteome</keyword>
<dbReference type="Gene3D" id="3.30.70.60">
    <property type="match status" value="1"/>
</dbReference>
<reference evidence="3 4" key="1">
    <citation type="submission" date="2020-03" db="EMBL/GenBank/DDBJ databases">
        <title>Genome mining reveals the biosynthetic pathways of PHA and ectoines of the halophilic strain Salinivibrio costicola M318 isolated from fermented shrimp paste.</title>
        <authorList>
            <person name="Doan T.V."/>
            <person name="Tran L.T."/>
            <person name="Trieu T.A."/>
            <person name="Nguyen Q.V."/>
            <person name="Quach T.N."/>
            <person name="Phi T.Q."/>
            <person name="Kumar S."/>
        </authorList>
    </citation>
    <scope>NUCLEOTIDE SEQUENCE [LARGE SCALE GENOMIC DNA]</scope>
    <source>
        <strain evidence="3 4">M318</strain>
    </source>
</reference>
<feature type="coiled-coil region" evidence="1">
    <location>
        <begin position="47"/>
        <end position="98"/>
    </location>
</feature>
<sequence>MIAPSEWDWQKLPSAPLATRAIVWAVGAFALLVLAALLIWLPNQEALKAATQREVQLKAEYRLLANRVAALPDVEAQMRALNQQYATLIAQLPEEEELSGLLAGVNEVGIRHQLRFKTLKWQPRKHGSWLDAIPMTVVLSGDYASIGAFSADIAAMTRLVSLQDFVLTRTETDDIHAPLLLSVSATTYRYTGERIATDKEALQ</sequence>
<evidence type="ECO:0000256" key="1">
    <source>
        <dbReference type="SAM" id="Coils"/>
    </source>
</evidence>